<keyword evidence="4" id="KW-0175">Coiled coil</keyword>
<feature type="region of interest" description="Disordered" evidence="5">
    <location>
        <begin position="612"/>
        <end position="632"/>
    </location>
</feature>
<dbReference type="InterPro" id="IPR011990">
    <property type="entry name" value="TPR-like_helical_dom_sf"/>
</dbReference>
<dbReference type="Pfam" id="PF14559">
    <property type="entry name" value="TPR_19"/>
    <property type="match status" value="1"/>
</dbReference>
<proteinExistence type="predicted"/>
<sequence length="890" mass="100065">MTNAAFHEDIRTRFQGSVPPVWLLDFNEEPETALHALLRDVAPLGHLSGAEPDELLLDWLRGFGPESPYARTLDRALTHWIDRHWGAPLLPGTGKNAALTSQAWLRAMEVIAASPLVHPHRGVPAREYPLFGASALLRERMLADRHFLNNMTQARSHDPQGSAWVALANHQTDRTLLEEWWRLVSLPPDEPWYRGEHGLMGLRRLPPANPALGGGFNKELAAGLGCLGEALWRRTEEGWLPEDLARDEFASLAHLAMADSPFPDRWRGYWRHLARQQSGNEGFVEWLPIPPSELLQRSGPGKRQWFEYDPTWVERAKTLARALNSPTRERIAQAEKLLAEQRRYADLTGNASFLVRSASNFSGAIRAADPAQSLAWARMAKTADPWDAYAWTNEAMALAVMGDYPRALARYGEAILRFPNDAVARAGRAEVLKLQERLDEALVAYDETMERFPDDAVARNGRAEVLKLQKRLDEALAAYEETMERFPENAVARNGRAEVLKLQGRLDEALAAYEETMERFPDDAVARNGRAEVLKFQKRLDEALVAYEETMERFPENAVARAGRAEVLKFQGRLDEALAAYEETIERFPDNVFARTGREKLLELREQRPKIVPAGRDSDPETVVSPGSYPHTGRRFPESGHSASGYISVAATVAPYRVAPEGPALTREEITLLISDAYLLRGWARKGGEDDPWLNTGVHRENARLLLEKLSAHGRHDPLAAGESGLLSLATGDPEDRRRALALLRAAAGRFPGSPRVRYALARAEREEAIATADPSAITSGQWRKLVRLDRHLLPLQWLAPALLWARLPGAQGKLPGYLQQLEDWLSPRFSMAEDTDDARLPVYLWWAKSVYITLFGGDARTEPVHLRIQERYGRLLTLEEELVYSQAYR</sequence>
<reference evidence="8" key="1">
    <citation type="submission" date="2019-02" db="EMBL/GenBank/DDBJ databases">
        <authorList>
            <person name="Gruber-Vodicka R. H."/>
            <person name="Seah K. B. B."/>
        </authorList>
    </citation>
    <scope>NUCLEOTIDE SEQUENCE</scope>
    <source>
        <strain evidence="7">BECK_BZ163</strain>
        <strain evidence="8">BECK_BZ164</strain>
        <strain evidence="6">BECK_BZ165</strain>
    </source>
</reference>
<feature type="repeat" description="TPR" evidence="3">
    <location>
        <begin position="388"/>
        <end position="421"/>
    </location>
</feature>
<dbReference type="SUPFAM" id="SSF48439">
    <property type="entry name" value="Protein prenylyltransferase"/>
    <property type="match status" value="1"/>
</dbReference>
<protein>
    <submittedName>
        <fullName evidence="8">Tetratricopeptide (TPR) repeat</fullName>
    </submittedName>
</protein>
<dbReference type="SMART" id="SM00028">
    <property type="entry name" value="TPR"/>
    <property type="match status" value="6"/>
</dbReference>
<evidence type="ECO:0000313" key="8">
    <source>
        <dbReference type="EMBL" id="VFK11248.1"/>
    </source>
</evidence>
<dbReference type="InterPro" id="IPR051685">
    <property type="entry name" value="Ycf3/AcsC/BcsC/TPR_MFPF"/>
</dbReference>
<gene>
    <name evidence="7" type="ORF">BECKFM1743A_GA0114220_101714</name>
    <name evidence="8" type="ORF">BECKFM1743B_GA0114221_101732</name>
    <name evidence="6" type="ORF">BECKFM1743C_GA0114222_101754</name>
</gene>
<feature type="coiled-coil region" evidence="4">
    <location>
        <begin position="431"/>
        <end position="519"/>
    </location>
</feature>
<evidence type="ECO:0000256" key="3">
    <source>
        <dbReference type="PROSITE-ProRule" id="PRU00339"/>
    </source>
</evidence>
<evidence type="ECO:0000313" key="6">
    <source>
        <dbReference type="EMBL" id="VFJ56376.1"/>
    </source>
</evidence>
<dbReference type="EMBL" id="CAADFA010000175">
    <property type="protein sequence ID" value="VFJ56376.1"/>
    <property type="molecule type" value="Genomic_DNA"/>
</dbReference>
<evidence type="ECO:0000313" key="7">
    <source>
        <dbReference type="EMBL" id="VFJ56599.1"/>
    </source>
</evidence>
<evidence type="ECO:0000256" key="1">
    <source>
        <dbReference type="ARBA" id="ARBA00022737"/>
    </source>
</evidence>
<evidence type="ECO:0000256" key="4">
    <source>
        <dbReference type="SAM" id="Coils"/>
    </source>
</evidence>
<name>A0A450W2E9_9GAMM</name>
<evidence type="ECO:0000256" key="5">
    <source>
        <dbReference type="SAM" id="MobiDB-lite"/>
    </source>
</evidence>
<dbReference type="PROSITE" id="PS50005">
    <property type="entry name" value="TPR"/>
    <property type="match status" value="1"/>
</dbReference>
<dbReference type="InterPro" id="IPR019734">
    <property type="entry name" value="TPR_rpt"/>
</dbReference>
<keyword evidence="2 3" id="KW-0802">TPR repeat</keyword>
<dbReference type="PANTHER" id="PTHR44943">
    <property type="entry name" value="CELLULOSE SYNTHASE OPERON PROTEIN C"/>
    <property type="match status" value="1"/>
</dbReference>
<dbReference type="Gene3D" id="1.25.40.10">
    <property type="entry name" value="Tetratricopeptide repeat domain"/>
    <property type="match status" value="2"/>
</dbReference>
<dbReference type="Pfam" id="PF13432">
    <property type="entry name" value="TPR_16"/>
    <property type="match status" value="1"/>
</dbReference>
<dbReference type="EMBL" id="CAADEZ010000171">
    <property type="protein sequence ID" value="VFJ56599.1"/>
    <property type="molecule type" value="Genomic_DNA"/>
</dbReference>
<dbReference type="AlphaFoldDB" id="A0A450W2E9"/>
<dbReference type="Pfam" id="PF13424">
    <property type="entry name" value="TPR_12"/>
    <property type="match status" value="1"/>
</dbReference>
<dbReference type="EMBL" id="CAADFL010000173">
    <property type="protein sequence ID" value="VFK11248.1"/>
    <property type="molecule type" value="Genomic_DNA"/>
</dbReference>
<evidence type="ECO:0000256" key="2">
    <source>
        <dbReference type="ARBA" id="ARBA00022803"/>
    </source>
</evidence>
<keyword evidence="1" id="KW-0677">Repeat</keyword>
<accession>A0A450W2E9</accession>
<dbReference type="PANTHER" id="PTHR44943:SF8">
    <property type="entry name" value="TPR REPEAT-CONTAINING PROTEIN MJ0263"/>
    <property type="match status" value="1"/>
</dbReference>
<organism evidence="8">
    <name type="scientific">Candidatus Kentrum sp. FM</name>
    <dbReference type="NCBI Taxonomy" id="2126340"/>
    <lineage>
        <taxon>Bacteria</taxon>
        <taxon>Pseudomonadati</taxon>
        <taxon>Pseudomonadota</taxon>
        <taxon>Gammaproteobacteria</taxon>
        <taxon>Candidatus Kentrum</taxon>
    </lineage>
</organism>